<evidence type="ECO:0000259" key="1">
    <source>
        <dbReference type="Pfam" id="PF22041"/>
    </source>
</evidence>
<evidence type="ECO:0000313" key="3">
    <source>
        <dbReference type="Proteomes" id="UP001172673"/>
    </source>
</evidence>
<dbReference type="Gene3D" id="3.40.30.10">
    <property type="entry name" value="Glutaredoxin"/>
    <property type="match status" value="1"/>
</dbReference>
<feature type="domain" description="Glutathione S-transferase UstS-like C-terminal" evidence="1">
    <location>
        <begin position="200"/>
        <end position="271"/>
    </location>
</feature>
<gene>
    <name evidence="2" type="ORF">H2200_003776</name>
</gene>
<dbReference type="Proteomes" id="UP001172673">
    <property type="component" value="Unassembled WGS sequence"/>
</dbReference>
<comment type="caution">
    <text evidence="2">The sequence shown here is derived from an EMBL/GenBank/DDBJ whole genome shotgun (WGS) entry which is preliminary data.</text>
</comment>
<dbReference type="EMBL" id="JAPDRK010000005">
    <property type="protein sequence ID" value="KAJ9612179.1"/>
    <property type="molecule type" value="Genomic_DNA"/>
</dbReference>
<evidence type="ECO:0000313" key="2">
    <source>
        <dbReference type="EMBL" id="KAJ9612179.1"/>
    </source>
</evidence>
<accession>A0AA38XEX3</accession>
<organism evidence="2 3">
    <name type="scientific">Cladophialophora chaetospira</name>
    <dbReference type="NCBI Taxonomy" id="386627"/>
    <lineage>
        <taxon>Eukaryota</taxon>
        <taxon>Fungi</taxon>
        <taxon>Dikarya</taxon>
        <taxon>Ascomycota</taxon>
        <taxon>Pezizomycotina</taxon>
        <taxon>Eurotiomycetes</taxon>
        <taxon>Chaetothyriomycetidae</taxon>
        <taxon>Chaetothyriales</taxon>
        <taxon>Herpotrichiellaceae</taxon>
        <taxon>Cladophialophora</taxon>
    </lineage>
</organism>
<name>A0AA38XEX3_9EURO</name>
<dbReference type="Gene3D" id="1.20.1050.10">
    <property type="match status" value="1"/>
</dbReference>
<sequence length="384" mass="44074">MFRAIRSSLTTSRTQQVAGSRAHILWTRQESTEARVPLLLFDIANKQTEFSFQRAQNQSSLSIQSSFSPNTIRSRLALHYKGLKYTQSWISYPDIERLWKELKILPNDNQGKGAPRCTLPVLLLRTDSFPQDSLERLDEANVSGVEKPVQTNYGVFTPVVSTLSIATVLDILFRKQDAFRPLFPTPQSFDQAQEVQSIITRLLPAMRILLIPSVPDILDARGREYFIRTRRQWFNVSSLDELRPKSEKEMDELWQEVEDVLGPVIRLLGQSKLQRSPPLNEPPSWDTDHGVCGSAMERRVATEGNTRPDRSNVTAYIRYLSGTSTPTYADFILMAFLAWIARVDMDMWARITQEIGSGVLKELWMGCLPYMKSHTYVRTLPWFR</sequence>
<protein>
    <recommendedName>
        <fullName evidence="1">Glutathione S-transferase UstS-like C-terminal domain-containing protein</fullName>
    </recommendedName>
</protein>
<dbReference type="AlphaFoldDB" id="A0AA38XEX3"/>
<dbReference type="InterPro" id="IPR054416">
    <property type="entry name" value="GST_UstS-like_C"/>
</dbReference>
<proteinExistence type="predicted"/>
<reference evidence="2" key="1">
    <citation type="submission" date="2022-10" db="EMBL/GenBank/DDBJ databases">
        <title>Culturing micro-colonial fungi from biological soil crusts in the Mojave desert and describing Neophaeococcomyces mojavensis, and introducing the new genera and species Taxawa tesnikishii.</title>
        <authorList>
            <person name="Kurbessoian T."/>
            <person name="Stajich J.E."/>
        </authorList>
    </citation>
    <scope>NUCLEOTIDE SEQUENCE</scope>
    <source>
        <strain evidence="2">TK_41</strain>
    </source>
</reference>
<dbReference type="Pfam" id="PF22041">
    <property type="entry name" value="GST_C_7"/>
    <property type="match status" value="1"/>
</dbReference>
<keyword evidence="3" id="KW-1185">Reference proteome</keyword>